<dbReference type="InterPro" id="IPR027417">
    <property type="entry name" value="P-loop_NTPase"/>
</dbReference>
<dbReference type="InterPro" id="IPR007694">
    <property type="entry name" value="DNA_helicase_DnaB-like_C"/>
</dbReference>
<dbReference type="GO" id="GO:0003678">
    <property type="term" value="F:DNA helicase activity"/>
    <property type="evidence" value="ECO:0007669"/>
    <property type="project" value="InterPro"/>
</dbReference>
<dbReference type="PROSITE" id="PS51199">
    <property type="entry name" value="SF4_HELICASE"/>
    <property type="match status" value="1"/>
</dbReference>
<feature type="domain" description="SF4 helicase" evidence="1">
    <location>
        <begin position="30"/>
        <end position="304"/>
    </location>
</feature>
<dbReference type="EMBL" id="CAOF01000109">
    <property type="protein sequence ID" value="CCO46997.1"/>
    <property type="molecule type" value="Genomic_DNA"/>
</dbReference>
<evidence type="ECO:0000313" key="3">
    <source>
        <dbReference type="Proteomes" id="UP000018211"/>
    </source>
</evidence>
<reference evidence="2 3" key="1">
    <citation type="journal article" date="2013" name="ISME J.">
        <title>Comparative genomics of pathogenic lineages of Vibrio nigripulchritudo identifies virulence-associated traits.</title>
        <authorList>
            <person name="Goudenege D."/>
            <person name="Labreuche Y."/>
            <person name="Krin E."/>
            <person name="Ansquer D."/>
            <person name="Mangenot S."/>
            <person name="Calteau A."/>
            <person name="Medigue C."/>
            <person name="Mazel D."/>
            <person name="Polz M.F."/>
            <person name="Le Roux F."/>
        </authorList>
    </citation>
    <scope>NUCLEOTIDE SEQUENCE [LARGE SCALE GENOMIC DNA]</scope>
    <source>
        <strain evidence="2 3">SOn1</strain>
    </source>
</reference>
<name>A0AAV2VQR8_9VIBR</name>
<dbReference type="Gene3D" id="3.40.50.300">
    <property type="entry name" value="P-loop containing nucleotide triphosphate hydrolases"/>
    <property type="match status" value="1"/>
</dbReference>
<dbReference type="GO" id="GO:0006260">
    <property type="term" value="P:DNA replication"/>
    <property type="evidence" value="ECO:0007669"/>
    <property type="project" value="InterPro"/>
</dbReference>
<dbReference type="AlphaFoldDB" id="A0AAV2VQR8"/>
<dbReference type="PANTHER" id="PTHR30153:SF2">
    <property type="entry name" value="REPLICATIVE DNA HELICASE"/>
    <property type="match status" value="1"/>
</dbReference>
<dbReference type="SUPFAM" id="SSF52540">
    <property type="entry name" value="P-loop containing nucleoside triphosphate hydrolases"/>
    <property type="match status" value="1"/>
</dbReference>
<dbReference type="PANTHER" id="PTHR30153">
    <property type="entry name" value="REPLICATIVE DNA HELICASE DNAB"/>
    <property type="match status" value="1"/>
</dbReference>
<dbReference type="Pfam" id="PF03796">
    <property type="entry name" value="DnaB_C"/>
    <property type="match status" value="1"/>
</dbReference>
<sequence length="318" mass="35388">MKFVTTTEIGMESALAKLEKAYKGQQNKLPDLWASGCSTGYTDLDKLTGGLNSGFIVVAGRTLHGAEILHRNLFENAMLELGCAAENDKKALFFNTSMSSDDFYMQVLSSLSRVKLDTLMKGSLSDEDWSRVSSTMELLMENQPLLTANQSTLYIEDVESICNEAIEQYGQLPVVAFDSLQTIRSRKAFDNRYAEIAEITRTLKALSVRLDTRLIVKSNLNRNLEQRADKRPVLFDLRDSGTIEDDATLVIFSYLNSVYNPDECFDGASLMEAIIAKSPNGYVGTATLLNNAPFSRVDNYCEPKVAEVVEFPSSEEQD</sequence>
<accession>A0AAV2VQR8</accession>
<evidence type="ECO:0000313" key="2">
    <source>
        <dbReference type="EMBL" id="CCO46997.1"/>
    </source>
</evidence>
<gene>
    <name evidence="2" type="ORF">VIBNISOn1_20005</name>
</gene>
<dbReference type="GO" id="GO:0005829">
    <property type="term" value="C:cytosol"/>
    <property type="evidence" value="ECO:0007669"/>
    <property type="project" value="TreeGrafter"/>
</dbReference>
<proteinExistence type="predicted"/>
<dbReference type="Proteomes" id="UP000018211">
    <property type="component" value="Unassembled WGS sequence"/>
</dbReference>
<comment type="caution">
    <text evidence="2">The sequence shown here is derived from an EMBL/GenBank/DDBJ whole genome shotgun (WGS) entry which is preliminary data.</text>
</comment>
<dbReference type="RefSeq" id="WP_022611967.1">
    <property type="nucleotide sequence ID" value="NZ_LK391965.1"/>
</dbReference>
<protein>
    <recommendedName>
        <fullName evidence="1">SF4 helicase domain-containing protein</fullName>
    </recommendedName>
</protein>
<evidence type="ECO:0000259" key="1">
    <source>
        <dbReference type="PROSITE" id="PS51199"/>
    </source>
</evidence>
<dbReference type="GO" id="GO:0005524">
    <property type="term" value="F:ATP binding"/>
    <property type="evidence" value="ECO:0007669"/>
    <property type="project" value="InterPro"/>
</dbReference>
<organism evidence="2 3">
    <name type="scientific">Vibrio nigripulchritudo SOn1</name>
    <dbReference type="NCBI Taxonomy" id="1238450"/>
    <lineage>
        <taxon>Bacteria</taxon>
        <taxon>Pseudomonadati</taxon>
        <taxon>Pseudomonadota</taxon>
        <taxon>Gammaproteobacteria</taxon>
        <taxon>Vibrionales</taxon>
        <taxon>Vibrionaceae</taxon>
        <taxon>Vibrio</taxon>
    </lineage>
</organism>